<dbReference type="InterPro" id="IPR002048">
    <property type="entry name" value="EF_hand_dom"/>
</dbReference>
<protein>
    <recommendedName>
        <fullName evidence="1">Calmodulin</fullName>
    </recommendedName>
</protein>
<dbReference type="GO" id="GO:0005509">
    <property type="term" value="F:calcium ion binding"/>
    <property type="evidence" value="ECO:0007669"/>
    <property type="project" value="InterPro"/>
</dbReference>
<dbReference type="InterPro" id="IPR050230">
    <property type="entry name" value="CALM/Myosin/TropC-like"/>
</dbReference>
<dbReference type="Pfam" id="PF13499">
    <property type="entry name" value="EF-hand_7"/>
    <property type="match status" value="1"/>
</dbReference>
<dbReference type="PANTHER" id="PTHR23048:SF0">
    <property type="entry name" value="CALMODULIN LIKE 3"/>
    <property type="match status" value="1"/>
</dbReference>
<dbReference type="InterPro" id="IPR011992">
    <property type="entry name" value="EF-hand-dom_pair"/>
</dbReference>
<keyword evidence="3" id="KW-0677">Repeat</keyword>
<dbReference type="SMART" id="SM00054">
    <property type="entry name" value="EFh"/>
    <property type="match status" value="3"/>
</dbReference>
<dbReference type="SMR" id="A0A086J8G2"/>
<dbReference type="Pfam" id="PF00036">
    <property type="entry name" value="EF-hand_1"/>
    <property type="match status" value="1"/>
</dbReference>
<dbReference type="GO" id="GO:0016460">
    <property type="term" value="C:myosin II complex"/>
    <property type="evidence" value="ECO:0007669"/>
    <property type="project" value="TreeGrafter"/>
</dbReference>
<keyword evidence="2" id="KW-0479">Metal-binding</keyword>
<evidence type="ECO:0000256" key="1">
    <source>
        <dbReference type="ARBA" id="ARBA00020786"/>
    </source>
</evidence>
<evidence type="ECO:0000313" key="6">
    <source>
        <dbReference type="EMBL" id="KFG28430.1"/>
    </source>
</evidence>
<dbReference type="CDD" id="cd00051">
    <property type="entry name" value="EFh"/>
    <property type="match status" value="1"/>
</dbReference>
<gene>
    <name evidence="6" type="ORF">TGP89_305050</name>
</gene>
<evidence type="ECO:0000313" key="7">
    <source>
        <dbReference type="Proteomes" id="UP000028828"/>
    </source>
</evidence>
<dbReference type="PROSITE" id="PS50222">
    <property type="entry name" value="EF_HAND_2"/>
    <property type="match status" value="3"/>
</dbReference>
<comment type="caution">
    <text evidence="6">The sequence shown here is derived from an EMBL/GenBank/DDBJ whole genome shotgun (WGS) entry which is preliminary data.</text>
</comment>
<evidence type="ECO:0000256" key="3">
    <source>
        <dbReference type="ARBA" id="ARBA00022737"/>
    </source>
</evidence>
<dbReference type="Proteomes" id="UP000028828">
    <property type="component" value="Unassembled WGS sequence"/>
</dbReference>
<sequence>MSSVEQKAREAFKLFDRNGDGELTHQEAVLAVRSCGIPLRIQELDLPEQVTYPQFRQWMMNRVARSDPLEDLIKLFAPFDRKNDGTISTEELAQVMKTLCSSMTEEDIDHLIKQADPNNSGNIKYAEFVHQCF</sequence>
<feature type="domain" description="EF-hand" evidence="5">
    <location>
        <begin position="3"/>
        <end position="38"/>
    </location>
</feature>
<dbReference type="PANTHER" id="PTHR23048">
    <property type="entry name" value="MYOSIN LIGHT CHAIN 1, 3"/>
    <property type="match status" value="1"/>
</dbReference>
<name>A0A086J8G2_TOXGO</name>
<evidence type="ECO:0000256" key="2">
    <source>
        <dbReference type="ARBA" id="ARBA00022723"/>
    </source>
</evidence>
<dbReference type="EMBL" id="AEYI02002387">
    <property type="protein sequence ID" value="KFG28430.1"/>
    <property type="molecule type" value="Genomic_DNA"/>
</dbReference>
<evidence type="ECO:0000256" key="4">
    <source>
        <dbReference type="ARBA" id="ARBA00022990"/>
    </source>
</evidence>
<feature type="domain" description="EF-hand" evidence="5">
    <location>
        <begin position="103"/>
        <end position="133"/>
    </location>
</feature>
<dbReference type="VEuPathDB" id="ToxoDB:TGP89_305050"/>
<keyword evidence="4" id="KW-0007">Acetylation</keyword>
<dbReference type="FunFam" id="1.10.238.10:FF:000001">
    <property type="entry name" value="Calmodulin 1"/>
    <property type="match status" value="1"/>
</dbReference>
<organism evidence="6 7">
    <name type="scientific">Toxoplasma gondii p89</name>
    <dbReference type="NCBI Taxonomy" id="943119"/>
    <lineage>
        <taxon>Eukaryota</taxon>
        <taxon>Sar</taxon>
        <taxon>Alveolata</taxon>
        <taxon>Apicomplexa</taxon>
        <taxon>Conoidasida</taxon>
        <taxon>Coccidia</taxon>
        <taxon>Eucoccidiorida</taxon>
        <taxon>Eimeriorina</taxon>
        <taxon>Sarcocystidae</taxon>
        <taxon>Toxoplasma</taxon>
    </lineage>
</organism>
<dbReference type="AlphaFoldDB" id="A0A086J8G2"/>
<dbReference type="Gene3D" id="1.10.238.10">
    <property type="entry name" value="EF-hand"/>
    <property type="match status" value="1"/>
</dbReference>
<proteinExistence type="predicted"/>
<accession>A0A086J8G2</accession>
<evidence type="ECO:0000259" key="5">
    <source>
        <dbReference type="PROSITE" id="PS50222"/>
    </source>
</evidence>
<feature type="domain" description="EF-hand" evidence="5">
    <location>
        <begin position="67"/>
        <end position="102"/>
    </location>
</feature>
<dbReference type="SUPFAM" id="SSF47473">
    <property type="entry name" value="EF-hand"/>
    <property type="match status" value="1"/>
</dbReference>
<dbReference type="OrthoDB" id="26525at2759"/>
<dbReference type="CDD" id="cd22949">
    <property type="entry name" value="ELC_N"/>
    <property type="match status" value="1"/>
</dbReference>
<reference evidence="6 7" key="1">
    <citation type="submission" date="2014-03" db="EMBL/GenBank/DDBJ databases">
        <authorList>
            <person name="Sibley D."/>
            <person name="Venepally P."/>
            <person name="Karamycheva S."/>
            <person name="Hadjithomas M."/>
            <person name="Khan A."/>
            <person name="Brunk B."/>
            <person name="Roos D."/>
            <person name="Caler E."/>
            <person name="Lorenzi H."/>
        </authorList>
    </citation>
    <scope>NUCLEOTIDE SEQUENCE [LARGE SCALE GENOMIC DNA]</scope>
    <source>
        <strain evidence="7">p89</strain>
    </source>
</reference>